<feature type="domain" description="Radical SAM core" evidence="5">
    <location>
        <begin position="14"/>
        <end position="117"/>
    </location>
</feature>
<name>A0A9D2Q5G7_9FIRM</name>
<evidence type="ECO:0000256" key="2">
    <source>
        <dbReference type="ARBA" id="ARBA00022723"/>
    </source>
</evidence>
<evidence type="ECO:0000256" key="1">
    <source>
        <dbReference type="ARBA" id="ARBA00022691"/>
    </source>
</evidence>
<accession>A0A9D2Q5G7</accession>
<keyword evidence="1" id="KW-0949">S-adenosyl-L-methionine</keyword>
<keyword evidence="2" id="KW-0479">Metal-binding</keyword>
<organism evidence="6 7">
    <name type="scientific">Candidatus Ruthenibacterium merdavium</name>
    <dbReference type="NCBI Taxonomy" id="2838752"/>
    <lineage>
        <taxon>Bacteria</taxon>
        <taxon>Bacillati</taxon>
        <taxon>Bacillota</taxon>
        <taxon>Clostridia</taxon>
        <taxon>Eubacteriales</taxon>
        <taxon>Oscillospiraceae</taxon>
        <taxon>Ruthenibacterium</taxon>
    </lineage>
</organism>
<evidence type="ECO:0000313" key="7">
    <source>
        <dbReference type="Proteomes" id="UP000823918"/>
    </source>
</evidence>
<protein>
    <submittedName>
        <fullName evidence="6">Radical SAM protein</fullName>
    </submittedName>
</protein>
<dbReference type="Gene3D" id="3.20.20.70">
    <property type="entry name" value="Aldolase class I"/>
    <property type="match status" value="1"/>
</dbReference>
<dbReference type="InterPro" id="IPR007197">
    <property type="entry name" value="rSAM"/>
</dbReference>
<evidence type="ECO:0000256" key="3">
    <source>
        <dbReference type="ARBA" id="ARBA00023004"/>
    </source>
</evidence>
<keyword evidence="3" id="KW-0408">Iron</keyword>
<dbReference type="InterPro" id="IPR058240">
    <property type="entry name" value="rSAM_sf"/>
</dbReference>
<evidence type="ECO:0000259" key="5">
    <source>
        <dbReference type="Pfam" id="PF04055"/>
    </source>
</evidence>
<comment type="caution">
    <text evidence="6">The sequence shown here is derived from an EMBL/GenBank/DDBJ whole genome shotgun (WGS) entry which is preliminary data.</text>
</comment>
<keyword evidence="4" id="KW-0411">Iron-sulfur</keyword>
<reference evidence="6" key="2">
    <citation type="submission" date="2021-04" db="EMBL/GenBank/DDBJ databases">
        <authorList>
            <person name="Gilroy R."/>
        </authorList>
    </citation>
    <scope>NUCLEOTIDE SEQUENCE</scope>
    <source>
        <strain evidence="6">5933</strain>
    </source>
</reference>
<dbReference type="CDD" id="cd01335">
    <property type="entry name" value="Radical_SAM"/>
    <property type="match status" value="1"/>
</dbReference>
<sequence>MVLPIFTLNKFSLVILTRCNLACKLCCEYVPQHKPFPDMTPEQADQILSAFFSVVDHVNTLHLTGGGEPFLHKDLDALIEVAMKYQSQFDRLMLFSNSTVPVSDKLLSVIKKYSDKIVVQLSRYNVKPDREQNTVDLLSSQGIRCKIEKYYGEDQSFGGWIDFGTWEKRNRTPENLSNIFKECSITRAMDGNWRTRDGKVHWCTRSMRGMELGYVADQPDEYVDLLDTSTSAQEKRQKFEMIANKPYLSACDQCSGDLAGTDHEVMRYPAAEQMKKS</sequence>
<evidence type="ECO:0000313" key="6">
    <source>
        <dbReference type="EMBL" id="HJC71841.1"/>
    </source>
</evidence>
<evidence type="ECO:0000256" key="4">
    <source>
        <dbReference type="ARBA" id="ARBA00023014"/>
    </source>
</evidence>
<dbReference type="InterPro" id="IPR013785">
    <property type="entry name" value="Aldolase_TIM"/>
</dbReference>
<dbReference type="InterPro" id="IPR050377">
    <property type="entry name" value="Radical_SAM_PqqE_MftC-like"/>
</dbReference>
<dbReference type="GO" id="GO:0003824">
    <property type="term" value="F:catalytic activity"/>
    <property type="evidence" value="ECO:0007669"/>
    <property type="project" value="InterPro"/>
</dbReference>
<dbReference type="SFLD" id="SFLDS00029">
    <property type="entry name" value="Radical_SAM"/>
    <property type="match status" value="1"/>
</dbReference>
<dbReference type="EMBL" id="DWWA01000020">
    <property type="protein sequence ID" value="HJC71841.1"/>
    <property type="molecule type" value="Genomic_DNA"/>
</dbReference>
<dbReference type="Proteomes" id="UP000823918">
    <property type="component" value="Unassembled WGS sequence"/>
</dbReference>
<dbReference type="Pfam" id="PF04055">
    <property type="entry name" value="Radical_SAM"/>
    <property type="match status" value="1"/>
</dbReference>
<dbReference type="GO" id="GO:0046872">
    <property type="term" value="F:metal ion binding"/>
    <property type="evidence" value="ECO:0007669"/>
    <property type="project" value="UniProtKB-KW"/>
</dbReference>
<dbReference type="SUPFAM" id="SSF102114">
    <property type="entry name" value="Radical SAM enzymes"/>
    <property type="match status" value="1"/>
</dbReference>
<dbReference type="AlphaFoldDB" id="A0A9D2Q5G7"/>
<dbReference type="GO" id="GO:0051536">
    <property type="term" value="F:iron-sulfur cluster binding"/>
    <property type="evidence" value="ECO:0007669"/>
    <property type="project" value="UniProtKB-KW"/>
</dbReference>
<proteinExistence type="predicted"/>
<gene>
    <name evidence="6" type="ORF">H9698_03480</name>
</gene>
<dbReference type="PANTHER" id="PTHR11228">
    <property type="entry name" value="RADICAL SAM DOMAIN PROTEIN"/>
    <property type="match status" value="1"/>
</dbReference>
<reference evidence="6" key="1">
    <citation type="journal article" date="2021" name="PeerJ">
        <title>Extensive microbial diversity within the chicken gut microbiome revealed by metagenomics and culture.</title>
        <authorList>
            <person name="Gilroy R."/>
            <person name="Ravi A."/>
            <person name="Getino M."/>
            <person name="Pursley I."/>
            <person name="Horton D.L."/>
            <person name="Alikhan N.F."/>
            <person name="Baker D."/>
            <person name="Gharbi K."/>
            <person name="Hall N."/>
            <person name="Watson M."/>
            <person name="Adriaenssens E.M."/>
            <person name="Foster-Nyarko E."/>
            <person name="Jarju S."/>
            <person name="Secka A."/>
            <person name="Antonio M."/>
            <person name="Oren A."/>
            <person name="Chaudhuri R.R."/>
            <person name="La Ragione R."/>
            <person name="Hildebrand F."/>
            <person name="Pallen M.J."/>
        </authorList>
    </citation>
    <scope>NUCLEOTIDE SEQUENCE</scope>
    <source>
        <strain evidence="6">5933</strain>
    </source>
</reference>
<dbReference type="PANTHER" id="PTHR11228:SF7">
    <property type="entry name" value="PQQA PEPTIDE CYCLASE"/>
    <property type="match status" value="1"/>
</dbReference>